<evidence type="ECO:0000256" key="9">
    <source>
        <dbReference type="ARBA" id="ARBA00022989"/>
    </source>
</evidence>
<keyword evidence="5" id="KW-0812">Transmembrane</keyword>
<evidence type="ECO:0000256" key="4">
    <source>
        <dbReference type="ARBA" id="ARBA00022475"/>
    </source>
</evidence>
<feature type="domain" description="Protein kinase" evidence="13">
    <location>
        <begin position="24"/>
        <end position="300"/>
    </location>
</feature>
<dbReference type="InterPro" id="IPR008266">
    <property type="entry name" value="Tyr_kinase_AS"/>
</dbReference>
<keyword evidence="9" id="KW-1133">Transmembrane helix</keyword>
<evidence type="ECO:0000256" key="10">
    <source>
        <dbReference type="ARBA" id="ARBA00023136"/>
    </source>
</evidence>
<dbReference type="PANTHER" id="PTHR27003:SF467">
    <property type="entry name" value="PROTEIN KINASE DOMAIN-CONTAINING PROTEIN"/>
    <property type="match status" value="1"/>
</dbReference>
<sequence>MSVQKQFEHLRIQFEAIQSATNNFAKDHLIGQGDFASVYKGELLLSQGPTMVVLRRLDKRYRQVGTEFWNQILMFSVYKHENLESILGFCDDRGQSILVYDYASKGGLDMHLESNDLMWVQCLKICIGAARGLAFLHNPTAQESVLHRDITSSNILLDENWNAKITDIGFSNVVRTQQIYSFLVTTSVGTFGYTDPEYMETGNLTKESDVYSFGVVLFEVLCGRLCMAKKGDHDPRPLAALVKDLYKQNKLHEIIFGNIKDEINPTSLNVFSSIGFRCLKRRGADRPQMSEILRILETALEYQVSPQPLNKLSNQRSVKHMHWEKTRDTEGAEIVDSSSTNTKSFVMKEFQHLRLPLGFIQEATNNFNQGNFIGEGGFGKVFRGEFFYSDQGETIVGAVKCLDRSKDRADVSFWSEVMLLSTYKHENIISLQGFCDDFKERIIVYKYASNKSLDRYLNDPNLMWTQRLKICLGAACGLEYLHNPKGT</sequence>
<protein>
    <recommendedName>
        <fullName evidence="13">Protein kinase domain-containing protein</fullName>
    </recommendedName>
</protein>
<dbReference type="InterPro" id="IPR001245">
    <property type="entry name" value="Ser-Thr/Tyr_kinase_cat_dom"/>
</dbReference>
<keyword evidence="4" id="KW-1003">Cell membrane</keyword>
<dbReference type="GO" id="GO:0005886">
    <property type="term" value="C:plasma membrane"/>
    <property type="evidence" value="ECO:0007669"/>
    <property type="project" value="UniProtKB-SubCell"/>
</dbReference>
<keyword evidence="15" id="KW-1185">Reference proteome</keyword>
<dbReference type="Gene3D" id="3.30.200.20">
    <property type="entry name" value="Phosphorylase Kinase, domain 1"/>
    <property type="match status" value="1"/>
</dbReference>
<keyword evidence="10" id="KW-0472">Membrane</keyword>
<dbReference type="InterPro" id="IPR011009">
    <property type="entry name" value="Kinase-like_dom_sf"/>
</dbReference>
<evidence type="ECO:0000256" key="5">
    <source>
        <dbReference type="ARBA" id="ARBA00022692"/>
    </source>
</evidence>
<evidence type="ECO:0000313" key="15">
    <source>
        <dbReference type="Proteomes" id="UP001177003"/>
    </source>
</evidence>
<proteinExistence type="inferred from homology"/>
<evidence type="ECO:0000256" key="1">
    <source>
        <dbReference type="ARBA" id="ARBA00004251"/>
    </source>
</evidence>
<comment type="similarity">
    <text evidence="2">In the N-terminal section; belongs to the leguminous lectin family.</text>
</comment>
<accession>A0AA35VFS7</accession>
<dbReference type="FunFam" id="1.10.510.10:FF:000240">
    <property type="entry name" value="Lectin-domain containing receptor kinase A4.3"/>
    <property type="match status" value="1"/>
</dbReference>
<dbReference type="SUPFAM" id="SSF56112">
    <property type="entry name" value="Protein kinase-like (PK-like)"/>
    <property type="match status" value="2"/>
</dbReference>
<evidence type="ECO:0000256" key="3">
    <source>
        <dbReference type="ARBA" id="ARBA00010217"/>
    </source>
</evidence>
<dbReference type="Gene3D" id="1.10.510.10">
    <property type="entry name" value="Transferase(Phosphotransferase) domain 1"/>
    <property type="match status" value="2"/>
</dbReference>
<dbReference type="PROSITE" id="PS50011">
    <property type="entry name" value="PROTEIN_KINASE_DOM"/>
    <property type="match status" value="2"/>
</dbReference>
<name>A0AA35VFS7_LACSI</name>
<keyword evidence="12" id="KW-0325">Glycoprotein</keyword>
<evidence type="ECO:0000256" key="7">
    <source>
        <dbReference type="ARBA" id="ARBA00022741"/>
    </source>
</evidence>
<evidence type="ECO:0000256" key="11">
    <source>
        <dbReference type="ARBA" id="ARBA00023170"/>
    </source>
</evidence>
<dbReference type="GO" id="GO:0002229">
    <property type="term" value="P:defense response to oomycetes"/>
    <property type="evidence" value="ECO:0007669"/>
    <property type="project" value="UniProtKB-ARBA"/>
</dbReference>
<evidence type="ECO:0000259" key="13">
    <source>
        <dbReference type="PROSITE" id="PS50011"/>
    </source>
</evidence>
<dbReference type="PROSITE" id="PS00109">
    <property type="entry name" value="PROTEIN_KINASE_TYR"/>
    <property type="match status" value="1"/>
</dbReference>
<evidence type="ECO:0000256" key="2">
    <source>
        <dbReference type="ARBA" id="ARBA00008536"/>
    </source>
</evidence>
<organism evidence="14 15">
    <name type="scientific">Lactuca saligna</name>
    <name type="common">Willowleaf lettuce</name>
    <dbReference type="NCBI Taxonomy" id="75948"/>
    <lineage>
        <taxon>Eukaryota</taxon>
        <taxon>Viridiplantae</taxon>
        <taxon>Streptophyta</taxon>
        <taxon>Embryophyta</taxon>
        <taxon>Tracheophyta</taxon>
        <taxon>Spermatophyta</taxon>
        <taxon>Magnoliopsida</taxon>
        <taxon>eudicotyledons</taxon>
        <taxon>Gunneridae</taxon>
        <taxon>Pentapetalae</taxon>
        <taxon>asterids</taxon>
        <taxon>campanulids</taxon>
        <taxon>Asterales</taxon>
        <taxon>Asteraceae</taxon>
        <taxon>Cichorioideae</taxon>
        <taxon>Cichorieae</taxon>
        <taxon>Lactucinae</taxon>
        <taxon>Lactuca</taxon>
    </lineage>
</organism>
<dbReference type="PANTHER" id="PTHR27003">
    <property type="entry name" value="OS07G0166700 PROTEIN"/>
    <property type="match status" value="1"/>
</dbReference>
<gene>
    <name evidence="14" type="ORF">LSALG_LOCUS5997</name>
</gene>
<comment type="subcellular location">
    <subcellularLocation>
        <location evidence="1">Cell membrane</location>
        <topology evidence="1">Single-pass type I membrane protein</topology>
    </subcellularLocation>
</comment>
<dbReference type="InterPro" id="IPR000719">
    <property type="entry name" value="Prot_kinase_dom"/>
</dbReference>
<dbReference type="EMBL" id="OX465086">
    <property type="protein sequence ID" value="CAI9265390.1"/>
    <property type="molecule type" value="Genomic_DNA"/>
</dbReference>
<keyword evidence="8" id="KW-0067">ATP-binding</keyword>
<dbReference type="Pfam" id="PF07714">
    <property type="entry name" value="PK_Tyr_Ser-Thr"/>
    <property type="match status" value="2"/>
</dbReference>
<dbReference type="AlphaFoldDB" id="A0AA35VFS7"/>
<dbReference type="GO" id="GO:0009506">
    <property type="term" value="C:plasmodesma"/>
    <property type="evidence" value="ECO:0007669"/>
    <property type="project" value="TreeGrafter"/>
</dbReference>
<evidence type="ECO:0000256" key="12">
    <source>
        <dbReference type="ARBA" id="ARBA00023180"/>
    </source>
</evidence>
<dbReference type="Proteomes" id="UP001177003">
    <property type="component" value="Chromosome 0"/>
</dbReference>
<dbReference type="GO" id="GO:0005524">
    <property type="term" value="F:ATP binding"/>
    <property type="evidence" value="ECO:0007669"/>
    <property type="project" value="UniProtKB-KW"/>
</dbReference>
<dbReference type="InterPro" id="IPR045272">
    <property type="entry name" value="ANXUR1/2-like"/>
</dbReference>
<evidence type="ECO:0000256" key="8">
    <source>
        <dbReference type="ARBA" id="ARBA00022840"/>
    </source>
</evidence>
<keyword evidence="11" id="KW-0675">Receptor</keyword>
<dbReference type="GO" id="GO:0004714">
    <property type="term" value="F:transmembrane receptor protein tyrosine kinase activity"/>
    <property type="evidence" value="ECO:0007669"/>
    <property type="project" value="InterPro"/>
</dbReference>
<evidence type="ECO:0000313" key="14">
    <source>
        <dbReference type="EMBL" id="CAI9265390.1"/>
    </source>
</evidence>
<feature type="domain" description="Protein kinase" evidence="13">
    <location>
        <begin position="367"/>
        <end position="487"/>
    </location>
</feature>
<evidence type="ECO:0000256" key="6">
    <source>
        <dbReference type="ARBA" id="ARBA00022729"/>
    </source>
</evidence>
<keyword evidence="7" id="KW-0547">Nucleotide-binding</keyword>
<reference evidence="14" key="1">
    <citation type="submission" date="2023-04" db="EMBL/GenBank/DDBJ databases">
        <authorList>
            <person name="Vijverberg K."/>
            <person name="Xiong W."/>
            <person name="Schranz E."/>
        </authorList>
    </citation>
    <scope>NUCLEOTIDE SEQUENCE</scope>
</reference>
<comment type="similarity">
    <text evidence="3">In the C-terminal section; belongs to the protein kinase superfamily. Ser/Thr protein kinase family.</text>
</comment>
<keyword evidence="6" id="KW-0732">Signal</keyword>